<evidence type="ECO:0000256" key="1">
    <source>
        <dbReference type="SAM" id="Phobius"/>
    </source>
</evidence>
<accession>A0A1I4WY93</accession>
<dbReference type="InterPro" id="IPR000045">
    <property type="entry name" value="Prepilin_IV_endopep_pep"/>
</dbReference>
<dbReference type="Proteomes" id="UP000242869">
    <property type="component" value="Unassembled WGS sequence"/>
</dbReference>
<organism evidence="3 4">
    <name type="scientific">Formivibrio citricus</name>
    <dbReference type="NCBI Taxonomy" id="83765"/>
    <lineage>
        <taxon>Bacteria</taxon>
        <taxon>Pseudomonadati</taxon>
        <taxon>Pseudomonadota</taxon>
        <taxon>Betaproteobacteria</taxon>
        <taxon>Neisseriales</taxon>
        <taxon>Chitinibacteraceae</taxon>
        <taxon>Formivibrio</taxon>
    </lineage>
</organism>
<dbReference type="Pfam" id="PF01478">
    <property type="entry name" value="Peptidase_A24"/>
    <property type="match status" value="1"/>
</dbReference>
<reference evidence="4" key="1">
    <citation type="submission" date="2016-10" db="EMBL/GenBank/DDBJ databases">
        <authorList>
            <person name="Varghese N."/>
            <person name="Submissions S."/>
        </authorList>
    </citation>
    <scope>NUCLEOTIDE SEQUENCE [LARGE SCALE GENOMIC DNA]</scope>
    <source>
        <strain evidence="4">DSM 6150</strain>
    </source>
</reference>
<dbReference type="RefSeq" id="WP_091191659.1">
    <property type="nucleotide sequence ID" value="NZ_FOVE01000004.1"/>
</dbReference>
<evidence type="ECO:0000313" key="4">
    <source>
        <dbReference type="Proteomes" id="UP000242869"/>
    </source>
</evidence>
<feature type="domain" description="Prepilin type IV endopeptidase peptidase" evidence="2">
    <location>
        <begin position="8"/>
        <end position="110"/>
    </location>
</feature>
<keyword evidence="1" id="KW-1133">Transmembrane helix</keyword>
<name>A0A1I4WY93_9NEIS</name>
<dbReference type="Gene3D" id="1.20.120.1220">
    <property type="match status" value="1"/>
</dbReference>
<keyword evidence="1" id="KW-0812">Transmembrane</keyword>
<feature type="transmembrane region" description="Helical" evidence="1">
    <location>
        <begin position="155"/>
        <end position="174"/>
    </location>
</feature>
<protein>
    <submittedName>
        <fullName evidence="3">Prepilin peptidase CpaA</fullName>
    </submittedName>
</protein>
<evidence type="ECO:0000313" key="3">
    <source>
        <dbReference type="EMBL" id="SFN18537.1"/>
    </source>
</evidence>
<dbReference type="AlphaFoldDB" id="A0A1I4WY93"/>
<keyword evidence="4" id="KW-1185">Reference proteome</keyword>
<keyword evidence="1" id="KW-0472">Membrane</keyword>
<dbReference type="GO" id="GO:0004190">
    <property type="term" value="F:aspartic-type endopeptidase activity"/>
    <property type="evidence" value="ECO:0007669"/>
    <property type="project" value="InterPro"/>
</dbReference>
<evidence type="ECO:0000259" key="2">
    <source>
        <dbReference type="Pfam" id="PF01478"/>
    </source>
</evidence>
<feature type="transmembrane region" description="Helical" evidence="1">
    <location>
        <begin position="55"/>
        <end position="74"/>
    </location>
</feature>
<dbReference type="GO" id="GO:0016020">
    <property type="term" value="C:membrane"/>
    <property type="evidence" value="ECO:0007669"/>
    <property type="project" value="InterPro"/>
</dbReference>
<feature type="transmembrane region" description="Helical" evidence="1">
    <location>
        <begin position="29"/>
        <end position="48"/>
    </location>
</feature>
<gene>
    <name evidence="3" type="ORF">SAMN05660284_00796</name>
</gene>
<dbReference type="STRING" id="83765.SAMN05660284_00796"/>
<sequence length="177" mass="18119">MDSVKAGVLGLLLVIAAWGDIKRHRIPNILILTGLVLAILLGAWQAGFPGLLSAGGGFALGLAAFLPFYLLRALGAGDVKLMAVVGGFLGPSGLPGAILGTFLAGGVMALALALHAGKLGQMLKNIKAMLTNGMIDVSLKQMPIMEAGPQSVGKLPYAVAIATGTLGFLVLRYIGWM</sequence>
<dbReference type="EMBL" id="FOVE01000004">
    <property type="protein sequence ID" value="SFN18537.1"/>
    <property type="molecule type" value="Genomic_DNA"/>
</dbReference>
<proteinExistence type="predicted"/>
<dbReference type="OrthoDB" id="5508079at2"/>